<dbReference type="PANTHER" id="PTHR10000">
    <property type="entry name" value="PHOSPHOSERINE PHOSPHATASE"/>
    <property type="match status" value="1"/>
</dbReference>
<dbReference type="GO" id="GO:0000287">
    <property type="term" value="F:magnesium ion binding"/>
    <property type="evidence" value="ECO:0007669"/>
    <property type="project" value="TreeGrafter"/>
</dbReference>
<dbReference type="Proteomes" id="UP000232230">
    <property type="component" value="Chromosome"/>
</dbReference>
<protein>
    <submittedName>
        <fullName evidence="1">Phosphatase</fullName>
    </submittedName>
</protein>
<name>A0A2K8NZ67_9MOLU</name>
<accession>A0A2K8NZ67</accession>
<proteinExistence type="predicted"/>
<dbReference type="PROSITE" id="PS01229">
    <property type="entry name" value="COF_2"/>
    <property type="match status" value="1"/>
</dbReference>
<dbReference type="InterPro" id="IPR036412">
    <property type="entry name" value="HAD-like_sf"/>
</dbReference>
<dbReference type="InterPro" id="IPR006379">
    <property type="entry name" value="HAD-SF_hydro_IIB"/>
</dbReference>
<dbReference type="RefSeq" id="WP_024863806.1">
    <property type="nucleotide sequence ID" value="NZ_CP024965.1"/>
</dbReference>
<dbReference type="Gene3D" id="3.30.1240.10">
    <property type="match status" value="1"/>
</dbReference>
<organism evidence="1 2">
    <name type="scientific">Williamsoniiplasma somnilux</name>
    <dbReference type="NCBI Taxonomy" id="215578"/>
    <lineage>
        <taxon>Bacteria</taxon>
        <taxon>Bacillati</taxon>
        <taxon>Mycoplasmatota</taxon>
        <taxon>Mollicutes</taxon>
        <taxon>Entomoplasmatales</taxon>
        <taxon>Williamsoniiplasma</taxon>
    </lineage>
</organism>
<dbReference type="Pfam" id="PF08282">
    <property type="entry name" value="Hydrolase_3"/>
    <property type="match status" value="1"/>
</dbReference>
<dbReference type="PANTHER" id="PTHR10000:SF23">
    <property type="entry name" value="5-AMINO-6-(5-PHOSPHO-D-RIBITYLAMINO)URACIL PHOSPHATASE YITU"/>
    <property type="match status" value="1"/>
</dbReference>
<sequence>MKLKDLDKKRLILVDLDGTTLKNDGESIHPKTKKALLKAKDAGHIVCIVTGRPFRAMANIYRELKLDTILANFDGAHISDPSKREFKRIVLSVNYDIIREIINEPTIKDSVENIVFEYYDKVLIWKEDAKLDAFFHISDIKQSVYDQLIVGDPWTLWNGPSTNIVLKLKGDKYTNRVIRALAKFQDAVQIQSDILYGVKNSDEKPVITLTNKIASKGFAADIIAQYYNKDIRDVIAFGDQLNDFAMLQKVGIGIAMRNGNESLKFVSNGITHHTNDEGGVGEYLDALLSGKEI</sequence>
<evidence type="ECO:0000313" key="2">
    <source>
        <dbReference type="Proteomes" id="UP000232230"/>
    </source>
</evidence>
<dbReference type="InterPro" id="IPR023214">
    <property type="entry name" value="HAD_sf"/>
</dbReference>
<evidence type="ECO:0000313" key="1">
    <source>
        <dbReference type="EMBL" id="ATZ18508.1"/>
    </source>
</evidence>
<gene>
    <name evidence="1" type="primary">yitU</name>
    <name evidence="1" type="ORF">ESOMN_v1c01230</name>
</gene>
<keyword evidence="2" id="KW-1185">Reference proteome</keyword>
<dbReference type="EMBL" id="CP024965">
    <property type="protein sequence ID" value="ATZ18508.1"/>
    <property type="molecule type" value="Genomic_DNA"/>
</dbReference>
<dbReference type="GO" id="GO:0005829">
    <property type="term" value="C:cytosol"/>
    <property type="evidence" value="ECO:0007669"/>
    <property type="project" value="TreeGrafter"/>
</dbReference>
<dbReference type="KEGG" id="esx:ESOMN_v1c01230"/>
<dbReference type="SUPFAM" id="SSF56784">
    <property type="entry name" value="HAD-like"/>
    <property type="match status" value="1"/>
</dbReference>
<dbReference type="GO" id="GO:0016791">
    <property type="term" value="F:phosphatase activity"/>
    <property type="evidence" value="ECO:0007669"/>
    <property type="project" value="TreeGrafter"/>
</dbReference>
<reference evidence="1 2" key="1">
    <citation type="submission" date="2017-11" db="EMBL/GenBank/DDBJ databases">
        <title>Genome sequence of Entomoplasma somnilux PYAN-1 (ATCC 49194).</title>
        <authorList>
            <person name="Lo W.-S."/>
            <person name="Gasparich G.E."/>
            <person name="Kuo C.-H."/>
        </authorList>
    </citation>
    <scope>NUCLEOTIDE SEQUENCE [LARGE SCALE GENOMIC DNA]</scope>
    <source>
        <strain evidence="1 2">PYAN-1</strain>
    </source>
</reference>
<dbReference type="NCBIfam" id="TIGR01484">
    <property type="entry name" value="HAD-SF-IIB"/>
    <property type="match status" value="1"/>
</dbReference>
<dbReference type="AlphaFoldDB" id="A0A2K8NZ67"/>
<dbReference type="Gene3D" id="3.40.50.1000">
    <property type="entry name" value="HAD superfamily/HAD-like"/>
    <property type="match status" value="1"/>
</dbReference>